<dbReference type="InterPro" id="IPR036095">
    <property type="entry name" value="PTS_EIIB-like_sf"/>
</dbReference>
<dbReference type="InterPro" id="IPR004701">
    <property type="entry name" value="PTS_EIIA_man-typ"/>
</dbReference>
<dbReference type="GO" id="GO:0009401">
    <property type="term" value="P:phosphoenolpyruvate-dependent sugar phosphotransferase system"/>
    <property type="evidence" value="ECO:0007669"/>
    <property type="project" value="InterPro"/>
</dbReference>
<evidence type="ECO:0000256" key="3">
    <source>
        <dbReference type="ARBA" id="ARBA00022840"/>
    </source>
</evidence>
<dbReference type="SMART" id="SM00382">
    <property type="entry name" value="AAA"/>
    <property type="match status" value="1"/>
</dbReference>
<dbReference type="CDD" id="cd00009">
    <property type="entry name" value="AAA"/>
    <property type="match status" value="1"/>
</dbReference>
<evidence type="ECO:0000259" key="6">
    <source>
        <dbReference type="PROSITE" id="PS51372"/>
    </source>
</evidence>
<dbReference type="PROSITE" id="PS51096">
    <property type="entry name" value="PTS_EIIA_TYPE_4"/>
    <property type="match status" value="1"/>
</dbReference>
<dbReference type="Pfam" id="PF03610">
    <property type="entry name" value="EIIA-man"/>
    <property type="match status" value="1"/>
</dbReference>
<feature type="domain" description="PTS EIIA type-4" evidence="5">
    <location>
        <begin position="569"/>
        <end position="705"/>
    </location>
</feature>
<dbReference type="Gene3D" id="1.10.1790.10">
    <property type="entry name" value="PRD domain"/>
    <property type="match status" value="2"/>
</dbReference>
<reference evidence="7" key="1">
    <citation type="submission" date="2022-07" db="EMBL/GenBank/DDBJ databases">
        <title>Enhanced cultured diversity of the mouse gut microbiota enables custom-made synthetic communities.</title>
        <authorList>
            <person name="Afrizal A."/>
        </authorList>
    </citation>
    <scope>NUCLEOTIDE SEQUENCE</scope>
    <source>
        <strain evidence="7">DSM 28593</strain>
    </source>
</reference>
<dbReference type="InterPro" id="IPR011608">
    <property type="entry name" value="PRD"/>
</dbReference>
<dbReference type="SUPFAM" id="SSF52794">
    <property type="entry name" value="PTS system IIB component-like"/>
    <property type="match status" value="1"/>
</dbReference>
<protein>
    <submittedName>
        <fullName evidence="7">Sigma 54-interacting transcriptional regulator</fullName>
    </submittedName>
</protein>
<dbReference type="InterPro" id="IPR027417">
    <property type="entry name" value="P-loop_NTPase"/>
</dbReference>
<dbReference type="PANTHER" id="PTHR32071">
    <property type="entry name" value="TRANSCRIPTIONAL REGULATORY PROTEIN"/>
    <property type="match status" value="1"/>
</dbReference>
<dbReference type="Proteomes" id="UP001205748">
    <property type="component" value="Unassembled WGS sequence"/>
</dbReference>
<dbReference type="Gene3D" id="3.40.50.510">
    <property type="entry name" value="Phosphotransferase system, mannose-type IIA component"/>
    <property type="match status" value="1"/>
</dbReference>
<dbReference type="InterPro" id="IPR036662">
    <property type="entry name" value="PTS_EIIA_man-typ_sf"/>
</dbReference>
<dbReference type="PANTHER" id="PTHR32071:SF38">
    <property type="entry name" value="PSP OPERON TRANSCRIPTIONAL ACTIVATOR"/>
    <property type="match status" value="1"/>
</dbReference>
<evidence type="ECO:0000259" key="4">
    <source>
        <dbReference type="PROSITE" id="PS50045"/>
    </source>
</evidence>
<dbReference type="GO" id="GO:0005524">
    <property type="term" value="F:ATP binding"/>
    <property type="evidence" value="ECO:0007669"/>
    <property type="project" value="UniProtKB-KW"/>
</dbReference>
<keyword evidence="1" id="KW-0808">Transferase</keyword>
<dbReference type="EMBL" id="JANKAS010000003">
    <property type="protein sequence ID" value="MCR1898248.1"/>
    <property type="molecule type" value="Genomic_DNA"/>
</dbReference>
<dbReference type="SUPFAM" id="SSF53062">
    <property type="entry name" value="PTS system fructose IIA component-like"/>
    <property type="match status" value="1"/>
</dbReference>
<dbReference type="InterPro" id="IPR002078">
    <property type="entry name" value="Sigma_54_int"/>
</dbReference>
<accession>A0AAE3L3H0</accession>
<evidence type="ECO:0000256" key="1">
    <source>
        <dbReference type="ARBA" id="ARBA00022679"/>
    </source>
</evidence>
<dbReference type="InterPro" id="IPR003593">
    <property type="entry name" value="AAA+_ATPase"/>
</dbReference>
<dbReference type="AlphaFoldDB" id="A0AAE3L3H0"/>
<dbReference type="PROSITE" id="PS51372">
    <property type="entry name" value="PRD_2"/>
    <property type="match status" value="2"/>
</dbReference>
<evidence type="ECO:0000256" key="2">
    <source>
        <dbReference type="ARBA" id="ARBA00022741"/>
    </source>
</evidence>
<feature type="domain" description="PRD" evidence="6">
    <location>
        <begin position="824"/>
        <end position="923"/>
    </location>
</feature>
<dbReference type="InterPro" id="IPR025943">
    <property type="entry name" value="Sigma_54_int_dom_ATP-bd_2"/>
</dbReference>
<dbReference type="Gene3D" id="3.40.50.300">
    <property type="entry name" value="P-loop containing nucleotide triphosphate hydrolases"/>
    <property type="match status" value="1"/>
</dbReference>
<dbReference type="PROSITE" id="PS50045">
    <property type="entry name" value="SIGMA54_INTERACT_4"/>
    <property type="match status" value="1"/>
</dbReference>
<comment type="caution">
    <text evidence="7">The sequence shown here is derived from an EMBL/GenBank/DDBJ whole genome shotgun (WGS) entry which is preliminary data.</text>
</comment>
<dbReference type="SUPFAM" id="SSF63520">
    <property type="entry name" value="PTS-regulatory domain, PRD"/>
    <property type="match status" value="1"/>
</dbReference>
<dbReference type="RefSeq" id="WP_257529724.1">
    <property type="nucleotide sequence ID" value="NZ_JANKAS010000003.1"/>
</dbReference>
<dbReference type="PROSITE" id="PS00676">
    <property type="entry name" value="SIGMA54_INTERACT_2"/>
    <property type="match status" value="1"/>
</dbReference>
<evidence type="ECO:0000313" key="7">
    <source>
        <dbReference type="EMBL" id="MCR1898248.1"/>
    </source>
</evidence>
<feature type="domain" description="PRD" evidence="6">
    <location>
        <begin position="460"/>
        <end position="568"/>
    </location>
</feature>
<keyword evidence="2" id="KW-0547">Nucleotide-binding</keyword>
<evidence type="ECO:0000259" key="5">
    <source>
        <dbReference type="PROSITE" id="PS51096"/>
    </source>
</evidence>
<keyword evidence="8" id="KW-1185">Reference proteome</keyword>
<keyword evidence="3" id="KW-0067">ATP-binding</keyword>
<feature type="domain" description="Sigma-54 factor interaction" evidence="4">
    <location>
        <begin position="113"/>
        <end position="347"/>
    </location>
</feature>
<dbReference type="GO" id="GO:0006355">
    <property type="term" value="P:regulation of DNA-templated transcription"/>
    <property type="evidence" value="ECO:0007669"/>
    <property type="project" value="InterPro"/>
</dbReference>
<evidence type="ECO:0000313" key="8">
    <source>
        <dbReference type="Proteomes" id="UP001205748"/>
    </source>
</evidence>
<name>A0AAE3L3H0_9FIRM</name>
<sequence length="923" mass="105869">MLKESLMEDIKKSTDSMKIENLGTGCTAKELAKKYNVKRNTVSHYLNQLIGTELFKINTRPVCFVHRKTFEKKFFKTSKFIYNSFDELLAENRAGKTKEVEASKSLDDSLLGMIGAKGSLKKSIEQIKTSVFYPNSSLTILLHGATGVGKSYIAKQIHRFSVENEILKPNSPFITLNCAQYANNPELLSSILFGHVKGAFTGAHVTTKGLIESANEGMLFLDEVHRLNSESQEKLFIFLDQGIYKRIGENDVWHKADVRIIMATTEDLESNFLETFLRRIPIIVNIPSLEDRGYQEKLEFIYQFFINESQVLDRNIKISGNGIEALIFHKYIGNVGELQNSIKYICAALYARHKENDPLEINLSDLTEDILREIAERNESKIKKRKDIVITPNTTIQDILQEKTEEENIYDELFLQLSSSYRKLKKDKISKEKFERRTALCINKTIDTLIYNQTSEKDSMLMKYVVNSVQEAFRYAEYSYNVKFGGNSLHAIVAYFFYLSNNPVVLQDKNKISKGFIEYVRTNYSKEMQIAKRIMDMLSFKMDILPNEESLIPLALYFNRLHIKNINNRPRAIILAHGYATASSIANVANRLLEENIFEAVDMPLNKTIDDVIEWVIDYIKYNDISNGILLLVDTGSLKNVYQSLETVIKVPIAIINNVSTQLALNTGQMIKNGLNLAEIIKKSRNYNYTDYKIIYPKKNKQRAIITCCYTGMGTAEQIKSLLEESMPDGIDIKVISCDYNQLKKMGKENSIFQGYEIIGIVGTDNPAIEEVEYIALDELVSGNAEIKMTRIFTHLNEEKFDELNNNIIHNFSLRRLIENLTILDTDKVIGHIEECLRQYEILANSKISNNKKISILIHVGCLIERLIRRSPIEEYPNKEQFQECQKKHIELIQKSFSGIEQAYSVKIPIAEIGYIYDILNEL</sequence>
<dbReference type="Pfam" id="PF00158">
    <property type="entry name" value="Sigma54_activat"/>
    <property type="match status" value="1"/>
</dbReference>
<proteinExistence type="predicted"/>
<dbReference type="GO" id="GO:0016020">
    <property type="term" value="C:membrane"/>
    <property type="evidence" value="ECO:0007669"/>
    <property type="project" value="InterPro"/>
</dbReference>
<dbReference type="InterPro" id="IPR036634">
    <property type="entry name" value="PRD_sf"/>
</dbReference>
<dbReference type="Pfam" id="PF00874">
    <property type="entry name" value="PRD"/>
    <property type="match status" value="1"/>
</dbReference>
<gene>
    <name evidence="7" type="ORF">NSA47_04500</name>
</gene>
<dbReference type="GO" id="GO:0008982">
    <property type="term" value="F:protein-N(PI)-phosphohistidine-sugar phosphotransferase activity"/>
    <property type="evidence" value="ECO:0007669"/>
    <property type="project" value="InterPro"/>
</dbReference>
<organism evidence="7 8">
    <name type="scientific">Irregularibacter muris</name>
    <dbReference type="NCBI Taxonomy" id="1796619"/>
    <lineage>
        <taxon>Bacteria</taxon>
        <taxon>Bacillati</taxon>
        <taxon>Bacillota</taxon>
        <taxon>Clostridia</taxon>
        <taxon>Eubacteriales</taxon>
        <taxon>Eubacteriaceae</taxon>
        <taxon>Irregularibacter</taxon>
    </lineage>
</organism>
<dbReference type="SUPFAM" id="SSF52540">
    <property type="entry name" value="P-loop containing nucleoside triphosphate hydrolases"/>
    <property type="match status" value="1"/>
</dbReference>